<proteinExistence type="inferred from homology"/>
<keyword evidence="14" id="KW-0378">Hydrolase</keyword>
<evidence type="ECO:0000256" key="8">
    <source>
        <dbReference type="ARBA" id="ARBA00023326"/>
    </source>
</evidence>
<sequence>MPSVKSTLALAAAYGASSVLGHGLVRSFVVDGKFTPGFILDYYYAKQSSGKFPDVAGWYAENLDNGFVEPAAYSSPDIICHKKAAPGAASAPVAAGGTVEFQWDTWPQSHIGPIFTYAAACPGNDCTKVDKTALKWFKIDEAGFNVATQKWKTDDMIANNFTWSTTVPSNLKAGAYVLRHEIIAMHAAQQANGAQNYPQCMNVQVTGSGTVLPEGVAGTSLYTADHPGIKFNPYGNLASYEIPGPAVPAAFAKGGNTGGGNAGTPTTPAPVPTASSTKAPAPTVAVPSSTAAPSAVPTSTTPPPTTGNPGSGSGSDLPETFTLETFISWLQKTAGKKSSARRSHPRAMKI</sequence>
<evidence type="ECO:0000256" key="4">
    <source>
        <dbReference type="ARBA" id="ARBA00022729"/>
    </source>
</evidence>
<evidence type="ECO:0000256" key="6">
    <source>
        <dbReference type="ARBA" id="ARBA00023157"/>
    </source>
</evidence>
<comment type="similarity">
    <text evidence="9">Belongs to the polysaccharide monooxygenase AA9 family.</text>
</comment>
<dbReference type="GO" id="GO:0030245">
    <property type="term" value="P:cellulose catabolic process"/>
    <property type="evidence" value="ECO:0007669"/>
    <property type="project" value="UniProtKB-KW"/>
</dbReference>
<evidence type="ECO:0000256" key="11">
    <source>
        <dbReference type="ARBA" id="ARBA00047174"/>
    </source>
</evidence>
<dbReference type="InterPro" id="IPR005103">
    <property type="entry name" value="AA9_LPMO"/>
</dbReference>
<protein>
    <recommendedName>
        <fullName evidence="11">lytic cellulose monooxygenase (C4-dehydrogenating)</fullName>
        <ecNumber evidence="11">1.14.99.56</ecNumber>
    </recommendedName>
</protein>
<evidence type="ECO:0000256" key="3">
    <source>
        <dbReference type="ARBA" id="ARBA00022525"/>
    </source>
</evidence>
<dbReference type="InParanoid" id="A0A136JCL8"/>
<dbReference type="Pfam" id="PF03443">
    <property type="entry name" value="AA9"/>
    <property type="match status" value="1"/>
</dbReference>
<gene>
    <name evidence="14" type="ORF">Micbo1qcDRAFT_160188</name>
</gene>
<organism evidence="14 15">
    <name type="scientific">Microdochium bolleyi</name>
    <dbReference type="NCBI Taxonomy" id="196109"/>
    <lineage>
        <taxon>Eukaryota</taxon>
        <taxon>Fungi</taxon>
        <taxon>Dikarya</taxon>
        <taxon>Ascomycota</taxon>
        <taxon>Pezizomycotina</taxon>
        <taxon>Sordariomycetes</taxon>
        <taxon>Xylariomycetidae</taxon>
        <taxon>Xylariales</taxon>
        <taxon>Microdochiaceae</taxon>
        <taxon>Microdochium</taxon>
    </lineage>
</organism>
<dbReference type="PANTHER" id="PTHR33353:SF34">
    <property type="entry name" value="ENDO-BETA-1,4-GLUCANASE D"/>
    <property type="match status" value="1"/>
</dbReference>
<comment type="catalytic activity">
    <reaction evidence="10">
        <text>[(1-&gt;4)-beta-D-glucosyl]n+m + reduced acceptor + O2 = 4-dehydro-beta-D-glucosyl-[(1-&gt;4)-beta-D-glucosyl]n-1 + [(1-&gt;4)-beta-D-glucosyl]m + acceptor + H2O.</text>
        <dbReference type="EC" id="1.14.99.56"/>
    </reaction>
</comment>
<feature type="domain" description="Auxiliary Activity family 9 catalytic" evidence="13">
    <location>
        <begin position="22"/>
        <end position="237"/>
    </location>
</feature>
<evidence type="ECO:0000256" key="5">
    <source>
        <dbReference type="ARBA" id="ARBA00023001"/>
    </source>
</evidence>
<reference evidence="15" key="1">
    <citation type="submission" date="2016-02" db="EMBL/GenBank/DDBJ databases">
        <title>Draft genome sequence of Microdochium bolleyi, a fungal endophyte of beachgrass.</title>
        <authorList>
            <consortium name="DOE Joint Genome Institute"/>
            <person name="David A.S."/>
            <person name="May G."/>
            <person name="Haridas S."/>
            <person name="Lim J."/>
            <person name="Wang M."/>
            <person name="Labutti K."/>
            <person name="Lipzen A."/>
            <person name="Barry K."/>
            <person name="Grigoriev I.V."/>
        </authorList>
    </citation>
    <scope>NUCLEOTIDE SEQUENCE [LARGE SCALE GENOMIC DNA]</scope>
    <source>
        <strain evidence="15">J235TASD1</strain>
    </source>
</reference>
<evidence type="ECO:0000259" key="13">
    <source>
        <dbReference type="Pfam" id="PF03443"/>
    </source>
</evidence>
<dbReference type="PANTHER" id="PTHR33353">
    <property type="entry name" value="PUTATIVE (AFU_ORTHOLOGUE AFUA_1G12560)-RELATED"/>
    <property type="match status" value="1"/>
</dbReference>
<dbReference type="AlphaFoldDB" id="A0A136JCL8"/>
<dbReference type="GO" id="GO:0005576">
    <property type="term" value="C:extracellular region"/>
    <property type="evidence" value="ECO:0007669"/>
    <property type="project" value="UniProtKB-SubCell"/>
</dbReference>
<name>A0A136JCL8_9PEZI</name>
<evidence type="ECO:0000256" key="1">
    <source>
        <dbReference type="ARBA" id="ARBA00001973"/>
    </source>
</evidence>
<dbReference type="EMBL" id="KQ964247">
    <property type="protein sequence ID" value="KXJ94884.1"/>
    <property type="molecule type" value="Genomic_DNA"/>
</dbReference>
<dbReference type="CDD" id="cd21175">
    <property type="entry name" value="LPMO_AA9"/>
    <property type="match status" value="1"/>
</dbReference>
<keyword evidence="7" id="KW-0119">Carbohydrate metabolism</keyword>
<feature type="region of interest" description="Disordered" evidence="12">
    <location>
        <begin position="257"/>
        <end position="320"/>
    </location>
</feature>
<keyword evidence="8" id="KW-0624">Polysaccharide degradation</keyword>
<comment type="cofactor">
    <cofactor evidence="1">
        <name>Cu(2+)</name>
        <dbReference type="ChEBI" id="CHEBI:29036"/>
    </cofactor>
</comment>
<evidence type="ECO:0000256" key="2">
    <source>
        <dbReference type="ARBA" id="ARBA00004613"/>
    </source>
</evidence>
<evidence type="ECO:0000256" key="10">
    <source>
        <dbReference type="ARBA" id="ARBA00045077"/>
    </source>
</evidence>
<evidence type="ECO:0000256" key="9">
    <source>
        <dbReference type="ARBA" id="ARBA00044502"/>
    </source>
</evidence>
<evidence type="ECO:0000313" key="14">
    <source>
        <dbReference type="EMBL" id="KXJ94884.1"/>
    </source>
</evidence>
<evidence type="ECO:0000256" key="12">
    <source>
        <dbReference type="SAM" id="MobiDB-lite"/>
    </source>
</evidence>
<keyword evidence="5" id="KW-0136">Cellulose degradation</keyword>
<evidence type="ECO:0000313" key="15">
    <source>
        <dbReference type="Proteomes" id="UP000070501"/>
    </source>
</evidence>
<evidence type="ECO:0000256" key="7">
    <source>
        <dbReference type="ARBA" id="ARBA00023277"/>
    </source>
</evidence>
<feature type="compositionally biased region" description="Low complexity" evidence="12">
    <location>
        <begin position="272"/>
        <end position="299"/>
    </location>
</feature>
<dbReference type="STRING" id="196109.A0A136JCL8"/>
<dbReference type="Gene3D" id="2.70.50.70">
    <property type="match status" value="1"/>
</dbReference>
<comment type="subcellular location">
    <subcellularLocation>
        <location evidence="2">Secreted</location>
    </subcellularLocation>
</comment>
<keyword evidence="4" id="KW-0732">Signal</keyword>
<dbReference type="OrthoDB" id="4849160at2759"/>
<accession>A0A136JCL8</accession>
<dbReference type="EC" id="1.14.99.56" evidence="11"/>
<dbReference type="InterPro" id="IPR049892">
    <property type="entry name" value="AA9"/>
</dbReference>
<keyword evidence="3" id="KW-0964">Secreted</keyword>
<keyword evidence="6" id="KW-1015">Disulfide bond</keyword>
<dbReference type="GO" id="GO:0016787">
    <property type="term" value="F:hydrolase activity"/>
    <property type="evidence" value="ECO:0007669"/>
    <property type="project" value="UniProtKB-KW"/>
</dbReference>
<dbReference type="Proteomes" id="UP000070501">
    <property type="component" value="Unassembled WGS sequence"/>
</dbReference>
<feature type="compositionally biased region" description="Basic residues" evidence="12">
    <location>
        <begin position="334"/>
        <end position="350"/>
    </location>
</feature>
<keyword evidence="15" id="KW-1185">Reference proteome</keyword>
<feature type="region of interest" description="Disordered" evidence="12">
    <location>
        <begin position="331"/>
        <end position="350"/>
    </location>
</feature>